<dbReference type="Gene3D" id="3.40.50.300">
    <property type="entry name" value="P-loop containing nucleotide triphosphate hydrolases"/>
    <property type="match status" value="1"/>
</dbReference>
<comment type="caution">
    <text evidence="7">The sequence shown here is derived from an EMBL/GenBank/DDBJ whole genome shotgun (WGS) entry which is preliminary data.</text>
</comment>
<dbReference type="InterPro" id="IPR014016">
    <property type="entry name" value="UvrD-like_ATP-bd"/>
</dbReference>
<dbReference type="PATRIC" id="fig|1299321.3.peg.4027"/>
<evidence type="ECO:0000259" key="6">
    <source>
        <dbReference type="PROSITE" id="PS51198"/>
    </source>
</evidence>
<reference evidence="7 8" key="1">
    <citation type="submission" date="2013-12" db="EMBL/GenBank/DDBJ databases">
        <authorList>
            <person name="Zelazny A."/>
            <person name="Olivier K."/>
            <person name="Holland S."/>
            <person name="Lenaerts A."/>
            <person name="Ordway D."/>
            <person name="DeGroote M.A."/>
            <person name="Parker T."/>
            <person name="Sizemore C."/>
            <person name="Tallon L.J."/>
            <person name="Sadzewicz L.K."/>
            <person name="Sengamalay N."/>
            <person name="Fraser C.M."/>
            <person name="Hine E."/>
            <person name="Shefchek K.A."/>
            <person name="Das S.P."/>
            <person name="Tettelin H."/>
        </authorList>
    </citation>
    <scope>NUCLEOTIDE SEQUENCE [LARGE SCALE GENOMIC DNA]</scope>
    <source>
        <strain evidence="7 8">1513</strain>
    </source>
</reference>
<name>X8DDH0_9MYCO</name>
<dbReference type="GO" id="GO:0033202">
    <property type="term" value="C:DNA helicase complex"/>
    <property type="evidence" value="ECO:0007669"/>
    <property type="project" value="TreeGrafter"/>
</dbReference>
<evidence type="ECO:0000256" key="2">
    <source>
        <dbReference type="ARBA" id="ARBA00022801"/>
    </source>
</evidence>
<dbReference type="Proteomes" id="UP000023351">
    <property type="component" value="Unassembled WGS sequence"/>
</dbReference>
<proteinExistence type="predicted"/>
<dbReference type="InterPro" id="IPR000212">
    <property type="entry name" value="DNA_helicase_UvrD/REP"/>
</dbReference>
<evidence type="ECO:0000313" key="7">
    <source>
        <dbReference type="EMBL" id="EUA66389.1"/>
    </source>
</evidence>
<dbReference type="PROSITE" id="PS51198">
    <property type="entry name" value="UVRD_HELICASE_ATP_BIND"/>
    <property type="match status" value="1"/>
</dbReference>
<evidence type="ECO:0000256" key="1">
    <source>
        <dbReference type="ARBA" id="ARBA00022741"/>
    </source>
</evidence>
<keyword evidence="4 5" id="KW-0067">ATP-binding</keyword>
<evidence type="ECO:0000313" key="8">
    <source>
        <dbReference type="Proteomes" id="UP000023351"/>
    </source>
</evidence>
<accession>X8DDH0</accession>
<evidence type="ECO:0000256" key="5">
    <source>
        <dbReference type="PROSITE-ProRule" id="PRU00560"/>
    </source>
</evidence>
<dbReference type="GO" id="GO:0016787">
    <property type="term" value="F:hydrolase activity"/>
    <property type="evidence" value="ECO:0007669"/>
    <property type="project" value="UniProtKB-UniRule"/>
</dbReference>
<dbReference type="GO" id="GO:0005829">
    <property type="term" value="C:cytosol"/>
    <property type="evidence" value="ECO:0007669"/>
    <property type="project" value="TreeGrafter"/>
</dbReference>
<dbReference type="PANTHER" id="PTHR11070">
    <property type="entry name" value="UVRD / RECB / PCRA DNA HELICASE FAMILY MEMBER"/>
    <property type="match status" value="1"/>
</dbReference>
<sequence length="193" mass="20438">MNAYSPAELSRALGLFEPTDEQSAVIGAPPGPMVVIAGAGAGKTETMAARVVWLVANGYATPGQVLGLTFTRKAAGQLLRRVRSRLARLAGSGILAPVAADEPDPVIATYHAYAGTLLREHGLLLPMEPNARLLTETQLWQLAFRLVCDFDGDLDTEKTPGAVTAQVLALAGSFPSIWWTPPICCHRTMSSNG</sequence>
<dbReference type="GO" id="GO:0043138">
    <property type="term" value="F:3'-5' DNA helicase activity"/>
    <property type="evidence" value="ECO:0007669"/>
    <property type="project" value="TreeGrafter"/>
</dbReference>
<protein>
    <submittedName>
        <fullName evidence="7">UvrD/REP helicase N-terminal domain protein</fullName>
    </submittedName>
</protein>
<dbReference type="SUPFAM" id="SSF52540">
    <property type="entry name" value="P-loop containing nucleoside triphosphate hydrolases"/>
    <property type="match status" value="1"/>
</dbReference>
<feature type="binding site" evidence="5">
    <location>
        <begin position="37"/>
        <end position="44"/>
    </location>
    <ligand>
        <name>ATP</name>
        <dbReference type="ChEBI" id="CHEBI:30616"/>
    </ligand>
</feature>
<keyword evidence="1 5" id="KW-0547">Nucleotide-binding</keyword>
<evidence type="ECO:0000256" key="4">
    <source>
        <dbReference type="ARBA" id="ARBA00022840"/>
    </source>
</evidence>
<organism evidence="7 8">
    <name type="scientific">Mycobacteroides abscessus subsp. bolletii 1513</name>
    <dbReference type="NCBI Taxonomy" id="1299321"/>
    <lineage>
        <taxon>Bacteria</taxon>
        <taxon>Bacillati</taxon>
        <taxon>Actinomycetota</taxon>
        <taxon>Actinomycetes</taxon>
        <taxon>Mycobacteriales</taxon>
        <taxon>Mycobacteriaceae</taxon>
        <taxon>Mycobacteroides</taxon>
        <taxon>Mycobacteroides abscessus</taxon>
    </lineage>
</organism>
<keyword evidence="3 5" id="KW-0347">Helicase</keyword>
<dbReference type="Pfam" id="PF00580">
    <property type="entry name" value="UvrD-helicase"/>
    <property type="match status" value="1"/>
</dbReference>
<keyword evidence="2 5" id="KW-0378">Hydrolase</keyword>
<dbReference type="InterPro" id="IPR027417">
    <property type="entry name" value="P-loop_NTPase"/>
</dbReference>
<evidence type="ECO:0000256" key="3">
    <source>
        <dbReference type="ARBA" id="ARBA00022806"/>
    </source>
</evidence>
<gene>
    <name evidence="7" type="ORF">I540_4185</name>
</gene>
<dbReference type="GO" id="GO:0003677">
    <property type="term" value="F:DNA binding"/>
    <property type="evidence" value="ECO:0007669"/>
    <property type="project" value="InterPro"/>
</dbReference>
<dbReference type="PANTHER" id="PTHR11070:SF55">
    <property type="entry name" value="DNA 3'-5' HELICASE"/>
    <property type="match status" value="1"/>
</dbReference>
<dbReference type="EMBL" id="JAOJ01000003">
    <property type="protein sequence ID" value="EUA66389.1"/>
    <property type="molecule type" value="Genomic_DNA"/>
</dbReference>
<dbReference type="AlphaFoldDB" id="X8DDH0"/>
<dbReference type="GO" id="GO:0005524">
    <property type="term" value="F:ATP binding"/>
    <property type="evidence" value="ECO:0007669"/>
    <property type="project" value="UniProtKB-UniRule"/>
</dbReference>
<dbReference type="GO" id="GO:0000725">
    <property type="term" value="P:recombinational repair"/>
    <property type="evidence" value="ECO:0007669"/>
    <property type="project" value="TreeGrafter"/>
</dbReference>
<feature type="domain" description="UvrD-like helicase ATP-binding" evidence="6">
    <location>
        <begin position="16"/>
        <end position="193"/>
    </location>
</feature>